<keyword evidence="3 5" id="KW-0906">Nuclear pore complex</keyword>
<keyword evidence="5" id="KW-0653">Protein transport</keyword>
<evidence type="ECO:0000256" key="1">
    <source>
        <dbReference type="ARBA" id="ARBA00004567"/>
    </source>
</evidence>
<organism evidence="6 7">
    <name type="scientific">Sarcoptes scabiei</name>
    <name type="common">Itch mite</name>
    <name type="synonym">Acarus scabiei</name>
    <dbReference type="NCBI Taxonomy" id="52283"/>
    <lineage>
        <taxon>Eukaryota</taxon>
        <taxon>Metazoa</taxon>
        <taxon>Ecdysozoa</taxon>
        <taxon>Arthropoda</taxon>
        <taxon>Chelicerata</taxon>
        <taxon>Arachnida</taxon>
        <taxon>Acari</taxon>
        <taxon>Acariformes</taxon>
        <taxon>Sarcoptiformes</taxon>
        <taxon>Astigmata</taxon>
        <taxon>Psoroptidia</taxon>
        <taxon>Sarcoptoidea</taxon>
        <taxon>Sarcoptidae</taxon>
        <taxon>Sarcoptinae</taxon>
        <taxon>Sarcoptes</taxon>
    </lineage>
</organism>
<keyword evidence="5" id="KW-0472">Membrane</keyword>
<dbReference type="OrthoDB" id="1918363at2759"/>
<proteinExistence type="inferred from homology"/>
<evidence type="ECO:0000256" key="4">
    <source>
        <dbReference type="ARBA" id="ARBA00023242"/>
    </source>
</evidence>
<dbReference type="GO" id="GO:0016973">
    <property type="term" value="P:poly(A)+ mRNA export from nucleus"/>
    <property type="evidence" value="ECO:0007669"/>
    <property type="project" value="TreeGrafter"/>
</dbReference>
<evidence type="ECO:0000313" key="7">
    <source>
        <dbReference type="Proteomes" id="UP000616769"/>
    </source>
</evidence>
<dbReference type="AlphaFoldDB" id="A0A132A8V2"/>
<dbReference type="Proteomes" id="UP000616769">
    <property type="component" value="Unassembled WGS sequence"/>
</dbReference>
<dbReference type="Pfam" id="PF04097">
    <property type="entry name" value="Nic96"/>
    <property type="match status" value="1"/>
</dbReference>
<name>A0A132A8V2_SARSC</name>
<evidence type="ECO:0000256" key="5">
    <source>
        <dbReference type="RuleBase" id="RU364035"/>
    </source>
</evidence>
<keyword evidence="5" id="KW-0813">Transport</keyword>
<keyword evidence="5" id="KW-0811">Translocation</keyword>
<dbReference type="PANTHER" id="PTHR11225">
    <property type="entry name" value="NUCLEAR PORE COMPLEX PROTEIN NUP93 NUCLEOPORIN NUP93 DEAD EYE PROTEIN"/>
    <property type="match status" value="1"/>
</dbReference>
<comment type="caution">
    <text evidence="6">The sequence shown here is derived from an EMBL/GenBank/DDBJ whole genome shotgun (WGS) entry which is preliminary data.</text>
</comment>
<dbReference type="VEuPathDB" id="VectorBase:SSCA001450"/>
<evidence type="ECO:0000256" key="2">
    <source>
        <dbReference type="ARBA" id="ARBA00010186"/>
    </source>
</evidence>
<gene>
    <name evidence="6" type="ORF">QR98_0058700</name>
</gene>
<sequence>MDSNDNFDDLLHKAEQLTAIIDGNVEMPRIERNLKQLLEASDQMCARTTSSSAKDANDVRASVLLGSKGFDLQKVNQQLDSLNQIKKPIQIEIETDSDIKGFLKKEYENAIVKNIENVRNSTIELSDKLYLNYIKKEWNDQKTHILNTLVGPDEIGEISFDVTSIDSTINSISPNQKTKLYFDQTFIDKTSISSMNATEMAFAKEVIKYVDQVVITSIKPNLTQKFTDISQTIIGENSIIDLWTMVSTLISEDLPETSKSDPIARRNDFKLNRHFLSKSCEYLEKKFIHTMQGIVNTPLDQVLNSDNIYSLVKDYLSIKTPYYSHSSSFDMAALHRDYSEDGVVEGIPVWCFVFYCLRAGSIDAAINVAQKMQNVSLKNELTNILRDLKISNDGYLSRKTEETLRLIYQKSVRLSNDVFKKTVYSILARCAHNEFFEIFDKFDDFLWIKLKKVSLNDNEFESSDIINSSMASDHLDLEKFKRQIVEELGEIYFEALDQPLLYFRALFLSLQWEAAIEFLFRFDAFRCYALHIALALHELGLIVTSQHIKLSILSRSTTDSNNVQRLNLAKLISIYTKKFETANTADVIYYYYFLHDIVTNSEFSLFQTFVSRLVRETKSYNLILGYIDSNGIRVSGAIDKFNQDPSLIITQVAIDLEKDGYFDDAVKLYDLASNHHKVLSLLNKVLSPLVSQQKNLDQRRDQIEEFAIQIAERFRCSPYRI</sequence>
<dbReference type="InterPro" id="IPR007231">
    <property type="entry name" value="Nucleoporin_int_Nup93/Nic96"/>
</dbReference>
<reference evidence="6 7" key="1">
    <citation type="journal article" date="2015" name="Parasit. Vectors">
        <title>Draft genome of the scabies mite.</title>
        <authorList>
            <person name="Rider S.D.Jr."/>
            <person name="Morgan M.S."/>
            <person name="Arlian L.G."/>
        </authorList>
    </citation>
    <scope>NUCLEOTIDE SEQUENCE [LARGE SCALE GENOMIC DNA]</scope>
    <source>
        <strain evidence="6">Arlian Lab</strain>
    </source>
</reference>
<keyword evidence="5" id="KW-0509">mRNA transport</keyword>
<keyword evidence="4 5" id="KW-0539">Nucleus</keyword>
<dbReference type="GO" id="GO:0017056">
    <property type="term" value="F:structural constituent of nuclear pore"/>
    <property type="evidence" value="ECO:0007669"/>
    <property type="project" value="InterPro"/>
</dbReference>
<dbReference type="PANTHER" id="PTHR11225:SF4">
    <property type="entry name" value="NUCLEAR PORE COMPLEX PROTEIN NUP93"/>
    <property type="match status" value="1"/>
</dbReference>
<accession>A0A132A8V2</accession>
<dbReference type="GO" id="GO:0006606">
    <property type="term" value="P:protein import into nucleus"/>
    <property type="evidence" value="ECO:0007669"/>
    <property type="project" value="TreeGrafter"/>
</dbReference>
<dbReference type="GO" id="GO:0005643">
    <property type="term" value="C:nuclear pore"/>
    <property type="evidence" value="ECO:0007669"/>
    <property type="project" value="UniProtKB-SubCell"/>
</dbReference>
<comment type="subcellular location">
    <subcellularLocation>
        <location evidence="1 5">Nucleus</location>
        <location evidence="1 5">Nuclear pore complex</location>
    </subcellularLocation>
</comment>
<evidence type="ECO:0000256" key="3">
    <source>
        <dbReference type="ARBA" id="ARBA00023132"/>
    </source>
</evidence>
<comment type="similarity">
    <text evidence="2 5">Belongs to the nucleoporin interacting component (NIC) family.</text>
</comment>
<protein>
    <recommendedName>
        <fullName evidence="5">Nuclear pore protein</fullName>
    </recommendedName>
</protein>
<dbReference type="EMBL" id="JXLN01011544">
    <property type="protein sequence ID" value="KPM07378.1"/>
    <property type="molecule type" value="Genomic_DNA"/>
</dbReference>
<evidence type="ECO:0000313" key="6">
    <source>
        <dbReference type="EMBL" id="KPM07378.1"/>
    </source>
</evidence>